<reference evidence="3 4" key="1">
    <citation type="journal article" date="2011" name="Science">
        <title>The ecoresponsive genome of Daphnia pulex.</title>
        <authorList>
            <person name="Colbourne J.K."/>
            <person name="Pfrender M.E."/>
            <person name="Gilbert D."/>
            <person name="Thomas W.K."/>
            <person name="Tucker A."/>
            <person name="Oakley T.H."/>
            <person name="Tokishita S."/>
            <person name="Aerts A."/>
            <person name="Arnold G.J."/>
            <person name="Basu M.K."/>
            <person name="Bauer D.J."/>
            <person name="Caceres C.E."/>
            <person name="Carmel L."/>
            <person name="Casola C."/>
            <person name="Choi J.H."/>
            <person name="Detter J.C."/>
            <person name="Dong Q."/>
            <person name="Dusheyko S."/>
            <person name="Eads B.D."/>
            <person name="Frohlich T."/>
            <person name="Geiler-Samerotte K.A."/>
            <person name="Gerlach D."/>
            <person name="Hatcher P."/>
            <person name="Jogdeo S."/>
            <person name="Krijgsveld J."/>
            <person name="Kriventseva E.V."/>
            <person name="Kultz D."/>
            <person name="Laforsch C."/>
            <person name="Lindquist E."/>
            <person name="Lopez J."/>
            <person name="Manak J.R."/>
            <person name="Muller J."/>
            <person name="Pangilinan J."/>
            <person name="Patwardhan R.P."/>
            <person name="Pitluck S."/>
            <person name="Pritham E.J."/>
            <person name="Rechtsteiner A."/>
            <person name="Rho M."/>
            <person name="Rogozin I.B."/>
            <person name="Sakarya O."/>
            <person name="Salamov A."/>
            <person name="Schaack S."/>
            <person name="Shapiro H."/>
            <person name="Shiga Y."/>
            <person name="Skalitzky C."/>
            <person name="Smith Z."/>
            <person name="Souvorov A."/>
            <person name="Sung W."/>
            <person name="Tang Z."/>
            <person name="Tsuchiya D."/>
            <person name="Tu H."/>
            <person name="Vos H."/>
            <person name="Wang M."/>
            <person name="Wolf Y.I."/>
            <person name="Yamagata H."/>
            <person name="Yamada T."/>
            <person name="Ye Y."/>
            <person name="Shaw J.R."/>
            <person name="Andrews J."/>
            <person name="Crease T.J."/>
            <person name="Tang H."/>
            <person name="Lucas S.M."/>
            <person name="Robertson H.M."/>
            <person name="Bork P."/>
            <person name="Koonin E.V."/>
            <person name="Zdobnov E.M."/>
            <person name="Grigoriev I.V."/>
            <person name="Lynch M."/>
            <person name="Boore J.L."/>
        </authorList>
    </citation>
    <scope>NUCLEOTIDE SEQUENCE [LARGE SCALE GENOMIC DNA]</scope>
</reference>
<dbReference type="GO" id="GO:0005576">
    <property type="term" value="C:extracellular region"/>
    <property type="evidence" value="ECO:0007669"/>
    <property type="project" value="InterPro"/>
</dbReference>
<feature type="signal peptide" evidence="1">
    <location>
        <begin position="1"/>
        <end position="20"/>
    </location>
</feature>
<dbReference type="InterPro" id="IPR002557">
    <property type="entry name" value="Chitin-bd_dom"/>
</dbReference>
<evidence type="ECO:0000313" key="4">
    <source>
        <dbReference type="Proteomes" id="UP000000305"/>
    </source>
</evidence>
<dbReference type="GO" id="GO:0008061">
    <property type="term" value="F:chitin binding"/>
    <property type="evidence" value="ECO:0007669"/>
    <property type="project" value="InterPro"/>
</dbReference>
<feature type="domain" description="Chitin-binding type-2" evidence="2">
    <location>
        <begin position="37"/>
        <end position="93"/>
    </location>
</feature>
<protein>
    <recommendedName>
        <fullName evidence="2">Chitin-binding type-2 domain-containing protein</fullName>
    </recommendedName>
</protein>
<evidence type="ECO:0000259" key="2">
    <source>
        <dbReference type="Pfam" id="PF01607"/>
    </source>
</evidence>
<dbReference type="OrthoDB" id="6346061at2759"/>
<dbReference type="KEGG" id="dpx:DAPPUDRAFT_307755"/>
<keyword evidence="1" id="KW-0732">Signal</keyword>
<sequence>MRALALSVVLLAAVAHSCLAAVGDPRGHAGEPPVFDCTGKVGFFADLWKNCEVYYNCLEDGTKVMYGCPRENNGNQHQTYFNEAVVECVKDYQCPDPDPIKPVEN</sequence>
<evidence type="ECO:0000313" key="3">
    <source>
        <dbReference type="EMBL" id="EFX86782.1"/>
    </source>
</evidence>
<proteinExistence type="predicted"/>
<name>E9G1N0_DAPPU</name>
<dbReference type="HOGENOM" id="CLU_2335753_0_0_1"/>
<dbReference type="InParanoid" id="E9G1N0"/>
<dbReference type="Proteomes" id="UP000000305">
    <property type="component" value="Unassembled WGS sequence"/>
</dbReference>
<evidence type="ECO:0000256" key="1">
    <source>
        <dbReference type="SAM" id="SignalP"/>
    </source>
</evidence>
<gene>
    <name evidence="3" type="ORF">DAPPUDRAFT_307755</name>
</gene>
<keyword evidence="4" id="KW-1185">Reference proteome</keyword>
<dbReference type="AlphaFoldDB" id="E9G1N0"/>
<organism evidence="3 4">
    <name type="scientific">Daphnia pulex</name>
    <name type="common">Water flea</name>
    <dbReference type="NCBI Taxonomy" id="6669"/>
    <lineage>
        <taxon>Eukaryota</taxon>
        <taxon>Metazoa</taxon>
        <taxon>Ecdysozoa</taxon>
        <taxon>Arthropoda</taxon>
        <taxon>Crustacea</taxon>
        <taxon>Branchiopoda</taxon>
        <taxon>Diplostraca</taxon>
        <taxon>Cladocera</taxon>
        <taxon>Anomopoda</taxon>
        <taxon>Daphniidae</taxon>
        <taxon>Daphnia</taxon>
    </lineage>
</organism>
<dbReference type="EMBL" id="GL732529">
    <property type="protein sequence ID" value="EFX86782.1"/>
    <property type="molecule type" value="Genomic_DNA"/>
</dbReference>
<dbReference type="Pfam" id="PF01607">
    <property type="entry name" value="CBM_14"/>
    <property type="match status" value="1"/>
</dbReference>
<feature type="chain" id="PRO_5003239941" description="Chitin-binding type-2 domain-containing protein" evidence="1">
    <location>
        <begin position="21"/>
        <end position="105"/>
    </location>
</feature>
<accession>E9G1N0</accession>